<sequence length="88" mass="10492">MSYISSLSIHEVFSLYYKAKNKQMEERRFQTWLHHIPVMAFSGKIIPYEEAFSTSQQKQNSRMTEGDKERILKRAADISNRFKEMRGE</sequence>
<dbReference type="EMBL" id="AP014864">
    <property type="protein sequence ID" value="BAR82287.1"/>
    <property type="molecule type" value="Genomic_DNA"/>
</dbReference>
<evidence type="ECO:0000313" key="2">
    <source>
        <dbReference type="Proteomes" id="UP000055316"/>
    </source>
</evidence>
<organism evidence="1 2">
    <name type="scientific">Bacillus thuringiensis subsp. tolworthi</name>
    <dbReference type="NCBI Taxonomy" id="1442"/>
    <lineage>
        <taxon>Bacteria</taxon>
        <taxon>Bacillati</taxon>
        <taxon>Bacillota</taxon>
        <taxon>Bacilli</taxon>
        <taxon>Bacillales</taxon>
        <taxon>Bacillaceae</taxon>
        <taxon>Bacillus</taxon>
        <taxon>Bacillus cereus group</taxon>
    </lineage>
</organism>
<dbReference type="Proteomes" id="UP000055316">
    <property type="component" value="Chromosome"/>
</dbReference>
<evidence type="ECO:0000313" key="1">
    <source>
        <dbReference type="EMBL" id="BAR82287.1"/>
    </source>
</evidence>
<accession>A0A9W4ESL1</accession>
<name>A0A9W4ESL1_BACTO</name>
<protein>
    <submittedName>
        <fullName evidence="1">Uncharacterized protein</fullName>
    </submittedName>
</protein>
<proteinExistence type="predicted"/>
<gene>
    <name evidence="1" type="ORF">KNN_01440</name>
</gene>
<reference evidence="1 2" key="1">
    <citation type="submission" date="2015-05" db="EMBL/GenBank/DDBJ databases">
        <title>Whole genome sequence of Bacillus thuringiensis serovar tolworthi Pasteur Institute Standard strain.</title>
        <authorList>
            <person name="Kanda K."/>
            <person name="Nakashima K."/>
            <person name="Nagano Y."/>
        </authorList>
    </citation>
    <scope>NUCLEOTIDE SEQUENCE [LARGE SCALE GENOMIC DNA]</scope>
    <source>
        <strain evidence="1 2">Pasteur Institute Standard strain</strain>
    </source>
</reference>
<dbReference type="AlphaFoldDB" id="A0A9W4ESL1"/>